<comment type="caution">
    <text evidence="2">The sequence shown here is derived from an EMBL/GenBank/DDBJ whole genome shotgun (WGS) entry which is preliminary data.</text>
</comment>
<evidence type="ECO:0000313" key="3">
    <source>
        <dbReference type="Proteomes" id="UP000268016"/>
    </source>
</evidence>
<name>A0A3N2R4K3_9RHOB</name>
<organism evidence="2 3">
    <name type="scientific">Histidinibacterium lentulum</name>
    <dbReference type="NCBI Taxonomy" id="2480588"/>
    <lineage>
        <taxon>Bacteria</taxon>
        <taxon>Pseudomonadati</taxon>
        <taxon>Pseudomonadota</taxon>
        <taxon>Alphaproteobacteria</taxon>
        <taxon>Rhodobacterales</taxon>
        <taxon>Paracoccaceae</taxon>
        <taxon>Histidinibacterium</taxon>
    </lineage>
</organism>
<keyword evidence="3" id="KW-1185">Reference proteome</keyword>
<dbReference type="EMBL" id="RDRB01000004">
    <property type="protein sequence ID" value="ROU02420.1"/>
    <property type="molecule type" value="Genomic_DNA"/>
</dbReference>
<accession>A0A3N2R4K3</accession>
<evidence type="ECO:0000259" key="1">
    <source>
        <dbReference type="Pfam" id="PF07179"/>
    </source>
</evidence>
<proteinExistence type="predicted"/>
<protein>
    <submittedName>
        <fullName evidence="2">SseB family protein</fullName>
    </submittedName>
</protein>
<reference evidence="2 3" key="1">
    <citation type="submission" date="2018-10" db="EMBL/GenBank/DDBJ databases">
        <title>Histidinibacterium lentulum gen. nov., sp. nov., a marine bacterium from the culture broth of Picochlorum sp. 122.</title>
        <authorList>
            <person name="Wang G."/>
        </authorList>
    </citation>
    <scope>NUCLEOTIDE SEQUENCE [LARGE SCALE GENOMIC DNA]</scope>
    <source>
        <strain evidence="2 3">B17</strain>
    </source>
</reference>
<dbReference type="Pfam" id="PF07179">
    <property type="entry name" value="SseB"/>
    <property type="match status" value="1"/>
</dbReference>
<dbReference type="AlphaFoldDB" id="A0A3N2R4K3"/>
<feature type="domain" description="SseB protein N-terminal" evidence="1">
    <location>
        <begin position="6"/>
        <end position="117"/>
    </location>
</feature>
<dbReference type="InterPro" id="IPR009839">
    <property type="entry name" value="SseB_N"/>
</dbReference>
<dbReference type="Proteomes" id="UP000268016">
    <property type="component" value="Unassembled WGS sequence"/>
</dbReference>
<gene>
    <name evidence="2" type="ORF">EAT49_08735</name>
</gene>
<dbReference type="OrthoDB" id="7831317at2"/>
<dbReference type="RefSeq" id="WP_123641937.1">
    <property type="nucleotide sequence ID" value="NZ_ML119084.1"/>
</dbReference>
<sequence length="258" mass="26607">MTALDEAHAAMEATPGDDAARLRFYERVADAELTVLLEREAEGDRVAPRVFEVEGAGYVLAFDLPERLTDFTGEISASATLSGRALAGLLAGEGLGLGLNLEVAPSSMLLPPEAVAWLAATLGEGPAEAEARIGEVRPPGPLPPALLEGLDAKLRGAAGLARTAWLVTAHYADGSRGSLLAFVDARPGAEAALAGAVREALVFSGIEAGALDVAFFAAASPVAAALARHGLRIDLPEREEGLIPLAPGSDPDRPPRLR</sequence>
<evidence type="ECO:0000313" key="2">
    <source>
        <dbReference type="EMBL" id="ROU02420.1"/>
    </source>
</evidence>